<evidence type="ECO:0000313" key="3">
    <source>
        <dbReference type="Proteomes" id="UP000051176"/>
    </source>
</evidence>
<evidence type="ECO:0000256" key="1">
    <source>
        <dbReference type="SAM" id="Phobius"/>
    </source>
</evidence>
<sequence length="121" mass="13878">MCYYEIKEDLGEPFWSLIWGNVDVSWRQIDDQMGWVRPGGGCAVSFQKILRDQIVQTVDLLEIFLCLLVPVVLAKGTIDYLSQGQLFWLSYGLLILKSVGGFISLFAVIDLFEAVRRYHSR</sequence>
<dbReference type="EMBL" id="AZCZ01000034">
    <property type="protein sequence ID" value="KRK35616.1"/>
    <property type="molecule type" value="Genomic_DNA"/>
</dbReference>
<keyword evidence="1" id="KW-0472">Membrane</keyword>
<comment type="caution">
    <text evidence="2">The sequence shown here is derived from an EMBL/GenBank/DDBJ whole genome shotgun (WGS) entry which is preliminary data.</text>
</comment>
<feature type="transmembrane region" description="Helical" evidence="1">
    <location>
        <begin position="86"/>
        <end position="112"/>
    </location>
</feature>
<dbReference type="eggNOG" id="ENOG5030BR4">
    <property type="taxonomic scope" value="Bacteria"/>
</dbReference>
<dbReference type="PATRIC" id="fig|1267003.4.peg.1445"/>
<dbReference type="Proteomes" id="UP000051176">
    <property type="component" value="Unassembled WGS sequence"/>
</dbReference>
<evidence type="ECO:0000313" key="2">
    <source>
        <dbReference type="EMBL" id="KRK35616.1"/>
    </source>
</evidence>
<feature type="transmembrane region" description="Helical" evidence="1">
    <location>
        <begin position="54"/>
        <end position="74"/>
    </location>
</feature>
<organism evidence="2 3">
    <name type="scientific">Levilactobacillus parabrevis ATCC 53295</name>
    <dbReference type="NCBI Taxonomy" id="1267003"/>
    <lineage>
        <taxon>Bacteria</taxon>
        <taxon>Bacillati</taxon>
        <taxon>Bacillota</taxon>
        <taxon>Bacilli</taxon>
        <taxon>Lactobacillales</taxon>
        <taxon>Lactobacillaceae</taxon>
        <taxon>Levilactobacillus</taxon>
    </lineage>
</organism>
<gene>
    <name evidence="2" type="ORF">FD07_GL001365</name>
</gene>
<proteinExistence type="predicted"/>
<keyword evidence="3" id="KW-1185">Reference proteome</keyword>
<name>A0A0R1GNV1_9LACO</name>
<keyword evidence="1" id="KW-1133">Transmembrane helix</keyword>
<reference evidence="2 3" key="1">
    <citation type="journal article" date="2015" name="Genome Announc.">
        <title>Expanding the biotechnology potential of lactobacilli through comparative genomics of 213 strains and associated genera.</title>
        <authorList>
            <person name="Sun Z."/>
            <person name="Harris H.M."/>
            <person name="McCann A."/>
            <person name="Guo C."/>
            <person name="Argimon S."/>
            <person name="Zhang W."/>
            <person name="Yang X."/>
            <person name="Jeffery I.B."/>
            <person name="Cooney J.C."/>
            <person name="Kagawa T.F."/>
            <person name="Liu W."/>
            <person name="Song Y."/>
            <person name="Salvetti E."/>
            <person name="Wrobel A."/>
            <person name="Rasinkangas P."/>
            <person name="Parkhill J."/>
            <person name="Rea M.C."/>
            <person name="O'Sullivan O."/>
            <person name="Ritari J."/>
            <person name="Douillard F.P."/>
            <person name="Paul Ross R."/>
            <person name="Yang R."/>
            <person name="Briner A.E."/>
            <person name="Felis G.E."/>
            <person name="de Vos W.M."/>
            <person name="Barrangou R."/>
            <person name="Klaenhammer T.R."/>
            <person name="Caufield P.W."/>
            <person name="Cui Y."/>
            <person name="Zhang H."/>
            <person name="O'Toole P.W."/>
        </authorList>
    </citation>
    <scope>NUCLEOTIDE SEQUENCE [LARGE SCALE GENOMIC DNA]</scope>
    <source>
        <strain evidence="2 3">ATCC 53295</strain>
    </source>
</reference>
<accession>A0A0R1GNV1</accession>
<dbReference type="AlphaFoldDB" id="A0A0R1GNV1"/>
<protein>
    <submittedName>
        <fullName evidence="2">Uncharacterized protein</fullName>
    </submittedName>
</protein>
<keyword evidence="1" id="KW-0812">Transmembrane</keyword>